<evidence type="ECO:0000256" key="1">
    <source>
        <dbReference type="ARBA" id="ARBA00007362"/>
    </source>
</evidence>
<dbReference type="EMBL" id="RKHJ01000001">
    <property type="protein sequence ID" value="ROR64731.1"/>
    <property type="molecule type" value="Genomic_DNA"/>
</dbReference>
<dbReference type="InterPro" id="IPR000620">
    <property type="entry name" value="EamA_dom"/>
</dbReference>
<evidence type="ECO:0000256" key="2">
    <source>
        <dbReference type="SAM" id="Phobius"/>
    </source>
</evidence>
<feature type="transmembrane region" description="Helical" evidence="2">
    <location>
        <begin position="272"/>
        <end position="290"/>
    </location>
</feature>
<feature type="transmembrane region" description="Helical" evidence="2">
    <location>
        <begin position="128"/>
        <end position="148"/>
    </location>
</feature>
<dbReference type="GO" id="GO:0016020">
    <property type="term" value="C:membrane"/>
    <property type="evidence" value="ECO:0007669"/>
    <property type="project" value="InterPro"/>
</dbReference>
<feature type="transmembrane region" description="Helical" evidence="2">
    <location>
        <begin position="214"/>
        <end position="235"/>
    </location>
</feature>
<keyword evidence="5" id="KW-1185">Reference proteome</keyword>
<accession>A0A3N2ANU0</accession>
<reference evidence="4 5" key="1">
    <citation type="submission" date="2018-11" db="EMBL/GenBank/DDBJ databases">
        <title>Sequencing the genomes of 1000 actinobacteria strains.</title>
        <authorList>
            <person name="Klenk H.-P."/>
        </authorList>
    </citation>
    <scope>NUCLEOTIDE SEQUENCE [LARGE SCALE GENOMIC DNA]</scope>
    <source>
        <strain evidence="4 5">DSM 9580</strain>
    </source>
</reference>
<evidence type="ECO:0000313" key="4">
    <source>
        <dbReference type="EMBL" id="ROR64731.1"/>
    </source>
</evidence>
<dbReference type="PANTHER" id="PTHR12715">
    <property type="entry name" value="TRANSPORTER, DRUG/METABOLITE EXPORTER FAMILY"/>
    <property type="match status" value="1"/>
</dbReference>
<name>A0A3N2ANU0_9MICO</name>
<sequence length="315" mass="31841">MTAAPLRARASVVVAIAIALAAWASAFVVIRAVADDFDPGALTLGRLAVAVIVLGIAQAVHGAWVRPSGRQWLLLGIFGILWFLVYNLALNAAEHLLDPGTAALLVNVAPLIVALVAGTLLGEGFPRWLIIGAIVAFGGIAIIGAATATGSLSLLGVVLALIAAVTYAIAVLLQKPLLAALPGLQITLIGVAIGVVGSLPWGGALVAQLAAAPAASTIGVVYLGVVPTAIAFLAWAYALKRMPAGRLAITTYLVPVLATGMAWVLLGEVPPPLALLGGLVCLSGVALTRVRSTARAADETARAAATEVTPAEEPR</sequence>
<feature type="domain" description="EamA" evidence="3">
    <location>
        <begin position="13"/>
        <end position="143"/>
    </location>
</feature>
<dbReference type="Pfam" id="PF00892">
    <property type="entry name" value="EamA"/>
    <property type="match status" value="2"/>
</dbReference>
<feature type="transmembrane region" description="Helical" evidence="2">
    <location>
        <begin position="180"/>
        <end position="202"/>
    </location>
</feature>
<dbReference type="InterPro" id="IPR052756">
    <property type="entry name" value="Alkyne_AA_exporter"/>
</dbReference>
<protein>
    <submittedName>
        <fullName evidence="4">Threonine/homoserine efflux transporter RhtA</fullName>
    </submittedName>
</protein>
<feature type="transmembrane region" description="Helical" evidence="2">
    <location>
        <begin position="12"/>
        <end position="34"/>
    </location>
</feature>
<feature type="transmembrane region" description="Helical" evidence="2">
    <location>
        <begin position="247"/>
        <end position="266"/>
    </location>
</feature>
<keyword evidence="2" id="KW-1133">Transmembrane helix</keyword>
<feature type="transmembrane region" description="Helical" evidence="2">
    <location>
        <begin position="72"/>
        <end position="90"/>
    </location>
</feature>
<dbReference type="RefSeq" id="WP_123695909.1">
    <property type="nucleotide sequence ID" value="NZ_RKHJ01000001.1"/>
</dbReference>
<dbReference type="PANTHER" id="PTHR12715:SF4">
    <property type="entry name" value="EAMA DOMAIN-CONTAINING PROTEIN"/>
    <property type="match status" value="1"/>
</dbReference>
<feature type="transmembrane region" description="Helical" evidence="2">
    <location>
        <begin position="154"/>
        <end position="173"/>
    </location>
</feature>
<feature type="transmembrane region" description="Helical" evidence="2">
    <location>
        <begin position="40"/>
        <end position="60"/>
    </location>
</feature>
<proteinExistence type="inferred from homology"/>
<keyword evidence="2" id="KW-0812">Transmembrane</keyword>
<gene>
    <name evidence="4" type="ORF">EDD26_0078</name>
</gene>
<dbReference type="OrthoDB" id="3744378at2"/>
<feature type="transmembrane region" description="Helical" evidence="2">
    <location>
        <begin position="102"/>
        <end position="121"/>
    </location>
</feature>
<comment type="similarity">
    <text evidence="1">Belongs to the EamA transporter family.</text>
</comment>
<dbReference type="Proteomes" id="UP000275456">
    <property type="component" value="Unassembled WGS sequence"/>
</dbReference>
<evidence type="ECO:0000313" key="5">
    <source>
        <dbReference type="Proteomes" id="UP000275456"/>
    </source>
</evidence>
<dbReference type="AlphaFoldDB" id="A0A3N2ANU0"/>
<keyword evidence="2" id="KW-0472">Membrane</keyword>
<evidence type="ECO:0000259" key="3">
    <source>
        <dbReference type="Pfam" id="PF00892"/>
    </source>
</evidence>
<organism evidence="4 5">
    <name type="scientific">Agrococcus jenensis</name>
    <dbReference type="NCBI Taxonomy" id="46353"/>
    <lineage>
        <taxon>Bacteria</taxon>
        <taxon>Bacillati</taxon>
        <taxon>Actinomycetota</taxon>
        <taxon>Actinomycetes</taxon>
        <taxon>Micrococcales</taxon>
        <taxon>Microbacteriaceae</taxon>
        <taxon>Agrococcus</taxon>
    </lineage>
</organism>
<comment type="caution">
    <text evidence="4">The sequence shown here is derived from an EMBL/GenBank/DDBJ whole genome shotgun (WGS) entry which is preliminary data.</text>
</comment>
<feature type="domain" description="EamA" evidence="3">
    <location>
        <begin position="155"/>
        <end position="288"/>
    </location>
</feature>
<dbReference type="InterPro" id="IPR037185">
    <property type="entry name" value="EmrE-like"/>
</dbReference>
<dbReference type="SUPFAM" id="SSF103481">
    <property type="entry name" value="Multidrug resistance efflux transporter EmrE"/>
    <property type="match status" value="2"/>
</dbReference>